<proteinExistence type="predicted"/>
<reference evidence="2" key="1">
    <citation type="submission" date="2024-05" db="EMBL/GenBank/DDBJ databases">
        <title>Genome sequencing of novel strain.</title>
        <authorList>
            <person name="Ganbat D."/>
            <person name="Ganbat S."/>
            <person name="Lee S.-J."/>
        </authorList>
    </citation>
    <scope>NUCLEOTIDE SEQUENCE</scope>
    <source>
        <strain evidence="2">SMD15-11</strain>
    </source>
</reference>
<accession>A0AB39UTW1</accession>
<dbReference type="KEGG" id="tcd:AAIA72_11370"/>
<dbReference type="NCBIfam" id="NF038050">
    <property type="entry name" value="NrtS"/>
    <property type="match status" value="1"/>
</dbReference>
<organism evidence="2">
    <name type="scientific">Thermohahella caldifontis</name>
    <dbReference type="NCBI Taxonomy" id="3142973"/>
    <lineage>
        <taxon>Bacteria</taxon>
        <taxon>Pseudomonadati</taxon>
        <taxon>Pseudomonadota</taxon>
        <taxon>Gammaproteobacteria</taxon>
        <taxon>Oceanospirillales</taxon>
        <taxon>Hahellaceae</taxon>
        <taxon>Thermohahella</taxon>
    </lineage>
</organism>
<name>A0AB39UTW1_9GAMM</name>
<gene>
    <name evidence="2" type="primary">nrtS</name>
    <name evidence="2" type="ORF">AAIA72_11370</name>
</gene>
<dbReference type="EMBL" id="CP154858">
    <property type="protein sequence ID" value="XDT71402.1"/>
    <property type="molecule type" value="Genomic_DNA"/>
</dbReference>
<keyword evidence="1" id="KW-0472">Membrane</keyword>
<dbReference type="AlphaFoldDB" id="A0AB39UTW1"/>
<protein>
    <submittedName>
        <fullName evidence="2">Nitrate/nitrite transporter NrtS</fullName>
    </submittedName>
</protein>
<keyword evidence="1" id="KW-1133">Transmembrane helix</keyword>
<dbReference type="InterPro" id="IPR047700">
    <property type="entry name" value="NrtS-like"/>
</dbReference>
<keyword evidence="1" id="KW-0812">Transmembrane</keyword>
<sequence length="94" mass="10191">MHETSQPGWLALACQRPVVVRSLKVALVVGTLLGLINHGDAMLAGTMTARRWIQVGLTYLVPYLVATYGAVGALRSINRSMHSADRNHGHRAES</sequence>
<evidence type="ECO:0000256" key="1">
    <source>
        <dbReference type="SAM" id="Phobius"/>
    </source>
</evidence>
<feature type="transmembrane region" description="Helical" evidence="1">
    <location>
        <begin position="52"/>
        <end position="74"/>
    </location>
</feature>
<dbReference type="RefSeq" id="WP_369600438.1">
    <property type="nucleotide sequence ID" value="NZ_CP154858.1"/>
</dbReference>
<evidence type="ECO:0000313" key="2">
    <source>
        <dbReference type="EMBL" id="XDT71402.1"/>
    </source>
</evidence>